<dbReference type="InterPro" id="IPR052414">
    <property type="entry name" value="U3_snoRNA-assoc_WDR"/>
</dbReference>
<dbReference type="GO" id="GO:0005730">
    <property type="term" value="C:nucleolus"/>
    <property type="evidence" value="ECO:0007669"/>
    <property type="project" value="TreeGrafter"/>
</dbReference>
<keyword evidence="2" id="KW-0539">Nucleus</keyword>
<dbReference type="PANTHER" id="PTHR44267">
    <property type="entry name" value="WD REPEAT-CONTAINING PROTEIN 43"/>
    <property type="match status" value="1"/>
</dbReference>
<evidence type="ECO:0000259" key="5">
    <source>
        <dbReference type="Pfam" id="PF04003"/>
    </source>
</evidence>
<evidence type="ECO:0000256" key="3">
    <source>
        <dbReference type="ARBA" id="ARBA00038335"/>
    </source>
</evidence>
<feature type="compositionally biased region" description="Acidic residues" evidence="4">
    <location>
        <begin position="324"/>
        <end position="381"/>
    </location>
</feature>
<evidence type="ECO:0000256" key="4">
    <source>
        <dbReference type="SAM" id="MobiDB-lite"/>
    </source>
</evidence>
<feature type="region of interest" description="Disordered" evidence="4">
    <location>
        <begin position="299"/>
        <end position="381"/>
    </location>
</feature>
<reference evidence="7" key="1">
    <citation type="submission" date="2017-03" db="EMBL/GenBank/DDBJ databases">
        <authorList>
            <person name="Sharma R."/>
            <person name="Thines M."/>
        </authorList>
    </citation>
    <scope>NUCLEOTIDE SEQUENCE [LARGE SCALE GENOMIC DNA]</scope>
</reference>
<dbReference type="PANTHER" id="PTHR44267:SF1">
    <property type="entry name" value="WD REPEAT-CONTAINING PROTEIN 43"/>
    <property type="match status" value="1"/>
</dbReference>
<dbReference type="InterPro" id="IPR007148">
    <property type="entry name" value="SSU_processome_Utp12"/>
</dbReference>
<comment type="similarity">
    <text evidence="3">Belongs to the UTP5 family.</text>
</comment>
<feature type="domain" description="Small-subunit processome Utp12" evidence="5">
    <location>
        <begin position="185"/>
        <end position="288"/>
    </location>
</feature>
<dbReference type="GO" id="GO:0000462">
    <property type="term" value="P:maturation of SSU-rRNA from tricistronic rRNA transcript (SSU-rRNA, 5.8S rRNA, LSU-rRNA)"/>
    <property type="evidence" value="ECO:0007669"/>
    <property type="project" value="TreeGrafter"/>
</dbReference>
<name>A0A1W5CRI4_9LECA</name>
<organism evidence="6 7">
    <name type="scientific">Lasallia pustulata</name>
    <dbReference type="NCBI Taxonomy" id="136370"/>
    <lineage>
        <taxon>Eukaryota</taxon>
        <taxon>Fungi</taxon>
        <taxon>Dikarya</taxon>
        <taxon>Ascomycota</taxon>
        <taxon>Pezizomycotina</taxon>
        <taxon>Lecanoromycetes</taxon>
        <taxon>OSLEUM clade</taxon>
        <taxon>Umbilicariomycetidae</taxon>
        <taxon>Umbilicariales</taxon>
        <taxon>Umbilicariaceae</taxon>
        <taxon>Lasallia</taxon>
    </lineage>
</organism>
<dbReference type="AlphaFoldDB" id="A0A1W5CRI4"/>
<feature type="region of interest" description="Disordered" evidence="4">
    <location>
        <begin position="1"/>
        <end position="20"/>
    </location>
</feature>
<evidence type="ECO:0000313" key="6">
    <source>
        <dbReference type="EMBL" id="SLM33400.1"/>
    </source>
</evidence>
<keyword evidence="7" id="KW-1185">Reference proteome</keyword>
<proteinExistence type="inferred from homology"/>
<protein>
    <submittedName>
        <fullName evidence="6">Small-subunit processome, Utp12</fullName>
    </submittedName>
</protein>
<feature type="region of interest" description="Disordered" evidence="4">
    <location>
        <begin position="76"/>
        <end position="137"/>
    </location>
</feature>
<accession>A0A1W5CRI4</accession>
<evidence type="ECO:0000256" key="1">
    <source>
        <dbReference type="ARBA" id="ARBA00004123"/>
    </source>
</evidence>
<feature type="compositionally biased region" description="Acidic residues" evidence="4">
    <location>
        <begin position="110"/>
        <end position="120"/>
    </location>
</feature>
<sequence>MVRKKLSHATVSKVSSPAAPAMALSTRGKCTNTVVAASINGVRELAKSQVDESHTVVASGGGAVDVQMDLGERDVIDIPSGEEEDSDLEDSGASESDMRDRKRKRHNATEEEMADAEEANEGNSEKAEEPSFGDLLGANAPEIVDVPATFDKANPQALAKTGKRTVQLPPGMSLGTVLTQSLRTNDVKLLETCFHVRDLSTVRSTIERLDSSLAVALLQKLADRLHSRPGRAGSIMVWVQWILVAHGGYLASQPEVMKKLNSLHRVLSERANCLQPLLSLKGKLDMLEAQMNLRQAVQARSRSGRSFGEDEDQDDEGGVIYVEGQEESDSEDEERGETDDDGSGNEMDSEGEDSDGGEDGFVDDEASETDTEGGGASEDDI</sequence>
<dbReference type="Pfam" id="PF04003">
    <property type="entry name" value="Utp12"/>
    <property type="match status" value="1"/>
</dbReference>
<dbReference type="Proteomes" id="UP000192927">
    <property type="component" value="Unassembled WGS sequence"/>
</dbReference>
<evidence type="ECO:0000256" key="2">
    <source>
        <dbReference type="ARBA" id="ARBA00023242"/>
    </source>
</evidence>
<comment type="subcellular location">
    <subcellularLocation>
        <location evidence="1">Nucleus</location>
    </subcellularLocation>
</comment>
<evidence type="ECO:0000313" key="7">
    <source>
        <dbReference type="Proteomes" id="UP000192927"/>
    </source>
</evidence>
<feature type="compositionally biased region" description="Acidic residues" evidence="4">
    <location>
        <begin position="80"/>
        <end position="92"/>
    </location>
</feature>
<dbReference type="EMBL" id="FWEW01000034">
    <property type="protein sequence ID" value="SLM33400.1"/>
    <property type="molecule type" value="Genomic_DNA"/>
</dbReference>